<reference evidence="2" key="1">
    <citation type="journal article" date="2022" name="bioRxiv">
        <title>Sequencing and chromosome-scale assembly of the giantPleurodeles waltlgenome.</title>
        <authorList>
            <person name="Brown T."/>
            <person name="Elewa A."/>
            <person name="Iarovenko S."/>
            <person name="Subramanian E."/>
            <person name="Araus A.J."/>
            <person name="Petzold A."/>
            <person name="Susuki M."/>
            <person name="Suzuki K.-i.T."/>
            <person name="Hayashi T."/>
            <person name="Toyoda A."/>
            <person name="Oliveira C."/>
            <person name="Osipova E."/>
            <person name="Leigh N.D."/>
            <person name="Simon A."/>
            <person name="Yun M.H."/>
        </authorList>
    </citation>
    <scope>NUCLEOTIDE SEQUENCE</scope>
    <source>
        <strain evidence="2">20211129_DDA</strain>
        <tissue evidence="2">Liver</tissue>
    </source>
</reference>
<sequence length="115" mass="12250">MLRVPAFLRGGSGGGGDQAGAGACPGWDRWARLVPWPSPIDRDVEDGTGDDWVPVPPRSTAAQRGRGPLGPLRLRTIKTHGRFDSFTVSAMSVDTWSLGTLGGPHAWQNSLFIGQ</sequence>
<dbReference type="Proteomes" id="UP001066276">
    <property type="component" value="Chromosome 4_2"/>
</dbReference>
<feature type="region of interest" description="Disordered" evidence="1">
    <location>
        <begin position="39"/>
        <end position="71"/>
    </location>
</feature>
<comment type="caution">
    <text evidence="2">The sequence shown here is derived from an EMBL/GenBank/DDBJ whole genome shotgun (WGS) entry which is preliminary data.</text>
</comment>
<dbReference type="EMBL" id="JANPWB010000008">
    <property type="protein sequence ID" value="KAJ1164886.1"/>
    <property type="molecule type" value="Genomic_DNA"/>
</dbReference>
<proteinExistence type="predicted"/>
<evidence type="ECO:0000256" key="1">
    <source>
        <dbReference type="SAM" id="MobiDB-lite"/>
    </source>
</evidence>
<gene>
    <name evidence="2" type="ORF">NDU88_005319</name>
</gene>
<name>A0AAV7SLI2_PLEWA</name>
<evidence type="ECO:0000313" key="3">
    <source>
        <dbReference type="Proteomes" id="UP001066276"/>
    </source>
</evidence>
<accession>A0AAV7SLI2</accession>
<dbReference type="AlphaFoldDB" id="A0AAV7SLI2"/>
<evidence type="ECO:0000313" key="2">
    <source>
        <dbReference type="EMBL" id="KAJ1164886.1"/>
    </source>
</evidence>
<keyword evidence="3" id="KW-1185">Reference proteome</keyword>
<organism evidence="2 3">
    <name type="scientific">Pleurodeles waltl</name>
    <name type="common">Iberian ribbed newt</name>
    <dbReference type="NCBI Taxonomy" id="8319"/>
    <lineage>
        <taxon>Eukaryota</taxon>
        <taxon>Metazoa</taxon>
        <taxon>Chordata</taxon>
        <taxon>Craniata</taxon>
        <taxon>Vertebrata</taxon>
        <taxon>Euteleostomi</taxon>
        <taxon>Amphibia</taxon>
        <taxon>Batrachia</taxon>
        <taxon>Caudata</taxon>
        <taxon>Salamandroidea</taxon>
        <taxon>Salamandridae</taxon>
        <taxon>Pleurodelinae</taxon>
        <taxon>Pleurodeles</taxon>
    </lineage>
</organism>
<protein>
    <submittedName>
        <fullName evidence="2">Uncharacterized protein</fullName>
    </submittedName>
</protein>